<protein>
    <submittedName>
        <fullName evidence="1">DUF1572 family protein</fullName>
    </submittedName>
</protein>
<dbReference type="InterPro" id="IPR034660">
    <property type="entry name" value="DinB/YfiT-like"/>
</dbReference>
<keyword evidence="2" id="KW-1185">Reference proteome</keyword>
<dbReference type="Proteomes" id="UP001485459">
    <property type="component" value="Chromosome"/>
</dbReference>
<evidence type="ECO:0000313" key="1">
    <source>
        <dbReference type="EMBL" id="WZN42227.1"/>
    </source>
</evidence>
<proteinExistence type="predicted"/>
<dbReference type="SUPFAM" id="SSF109854">
    <property type="entry name" value="DinB/YfiT-like putative metalloenzymes"/>
    <property type="match status" value="1"/>
</dbReference>
<accession>A0ABZ2YRQ1</accession>
<sequence>MRLYLDSAKKRLLTYKELGEKTLRQLNDRQIHWQPTGQPNNIYIIVKHMSGNMLSRFTDFLTSDGEKPWRQRDAEFIDDAPEATMADLLDIWNKGWECLITAIDGLEEADLGKTVYIRTEPHTVIDALNRQLAHYPYHVGQIVYLGKIMRAEGWESLSIPVGQSQQFNDAKAAGK</sequence>
<dbReference type="InterPro" id="IPR011466">
    <property type="entry name" value="DUF1572"/>
</dbReference>
<reference evidence="2" key="1">
    <citation type="submission" date="2024-03" db="EMBL/GenBank/DDBJ databases">
        <title>Chitinophaga horti sp. nov., isolated from garden soil.</title>
        <authorList>
            <person name="Lee D.S."/>
            <person name="Han D.M."/>
            <person name="Baek J.H."/>
            <person name="Choi D.G."/>
            <person name="Jeon J.H."/>
            <person name="Jeon C.O."/>
        </authorList>
    </citation>
    <scope>NUCLEOTIDE SEQUENCE [LARGE SCALE GENOMIC DNA]</scope>
    <source>
        <strain evidence="2">GPA1</strain>
    </source>
</reference>
<dbReference type="EMBL" id="CP149822">
    <property type="protein sequence ID" value="WZN42227.1"/>
    <property type="molecule type" value="Genomic_DNA"/>
</dbReference>
<evidence type="ECO:0000313" key="2">
    <source>
        <dbReference type="Proteomes" id="UP001485459"/>
    </source>
</evidence>
<dbReference type="RefSeq" id="WP_341837062.1">
    <property type="nucleotide sequence ID" value="NZ_CP149822.1"/>
</dbReference>
<dbReference type="Gene3D" id="1.20.120.450">
    <property type="entry name" value="dinb family like domain"/>
    <property type="match status" value="1"/>
</dbReference>
<gene>
    <name evidence="1" type="ORF">WJU16_04150</name>
</gene>
<dbReference type="Pfam" id="PF07609">
    <property type="entry name" value="DUF1572"/>
    <property type="match status" value="1"/>
</dbReference>
<organism evidence="1 2">
    <name type="scientific">Chitinophaga pollutisoli</name>
    <dbReference type="NCBI Taxonomy" id="3133966"/>
    <lineage>
        <taxon>Bacteria</taxon>
        <taxon>Pseudomonadati</taxon>
        <taxon>Bacteroidota</taxon>
        <taxon>Chitinophagia</taxon>
        <taxon>Chitinophagales</taxon>
        <taxon>Chitinophagaceae</taxon>
        <taxon>Chitinophaga</taxon>
    </lineage>
</organism>
<name>A0ABZ2YRQ1_9BACT</name>